<name>A0A0B6Z988_9EUPU</name>
<reference evidence="1" key="1">
    <citation type="submission" date="2014-12" db="EMBL/GenBank/DDBJ databases">
        <title>Insight into the proteome of Arion vulgaris.</title>
        <authorList>
            <person name="Aradska J."/>
            <person name="Bulat T."/>
            <person name="Smidak R."/>
            <person name="Sarate P."/>
            <person name="Gangsoo J."/>
            <person name="Sialana F."/>
            <person name="Bilban M."/>
            <person name="Lubec G."/>
        </authorList>
    </citation>
    <scope>NUCLEOTIDE SEQUENCE</scope>
    <source>
        <tissue evidence="1">Skin</tissue>
    </source>
</reference>
<proteinExistence type="predicted"/>
<gene>
    <name evidence="1" type="primary">ORF53851</name>
</gene>
<protein>
    <submittedName>
        <fullName evidence="1">Uncharacterized protein</fullName>
    </submittedName>
</protein>
<sequence>LTTNYFRSVQVDVEKRNIKDEWPLKKKSYCNEKGILFMRADFGLCLKATIGVSDKV</sequence>
<feature type="non-terminal residue" evidence="1">
    <location>
        <position position="1"/>
    </location>
</feature>
<accession>A0A0B6Z988</accession>
<dbReference type="EMBL" id="HACG01018218">
    <property type="protein sequence ID" value="CEK65083.1"/>
    <property type="molecule type" value="Transcribed_RNA"/>
</dbReference>
<dbReference type="AlphaFoldDB" id="A0A0B6Z988"/>
<evidence type="ECO:0000313" key="1">
    <source>
        <dbReference type="EMBL" id="CEK65083.1"/>
    </source>
</evidence>
<organism evidence="1">
    <name type="scientific">Arion vulgaris</name>
    <dbReference type="NCBI Taxonomy" id="1028688"/>
    <lineage>
        <taxon>Eukaryota</taxon>
        <taxon>Metazoa</taxon>
        <taxon>Spiralia</taxon>
        <taxon>Lophotrochozoa</taxon>
        <taxon>Mollusca</taxon>
        <taxon>Gastropoda</taxon>
        <taxon>Heterobranchia</taxon>
        <taxon>Euthyneura</taxon>
        <taxon>Panpulmonata</taxon>
        <taxon>Eupulmonata</taxon>
        <taxon>Stylommatophora</taxon>
        <taxon>Helicina</taxon>
        <taxon>Arionoidea</taxon>
        <taxon>Arionidae</taxon>
        <taxon>Arion</taxon>
    </lineage>
</organism>